<keyword evidence="4" id="KW-0812">Transmembrane</keyword>
<keyword evidence="4" id="KW-1133">Transmembrane helix</keyword>
<dbReference type="Proteomes" id="UP000621560">
    <property type="component" value="Unassembled WGS sequence"/>
</dbReference>
<dbReference type="GO" id="GO:0000155">
    <property type="term" value="F:phosphorelay sensor kinase activity"/>
    <property type="evidence" value="ECO:0007669"/>
    <property type="project" value="InterPro"/>
</dbReference>
<feature type="domain" description="SpoOB alpha-helical" evidence="5">
    <location>
        <begin position="64"/>
        <end position="113"/>
    </location>
</feature>
<reference evidence="6" key="1">
    <citation type="submission" date="2020-09" db="EMBL/GenBank/DDBJ databases">
        <title>A novel bacterium of genus Paenibacillus, isolated from South China Sea.</title>
        <authorList>
            <person name="Huang H."/>
            <person name="Mo K."/>
            <person name="Hu Y."/>
        </authorList>
    </citation>
    <scope>NUCLEOTIDE SEQUENCE</scope>
    <source>
        <strain evidence="6">IB182496</strain>
    </source>
</reference>
<dbReference type="RefSeq" id="WP_190915415.1">
    <property type="nucleotide sequence ID" value="NZ_JACXIZ010000011.1"/>
</dbReference>
<keyword evidence="2" id="KW-0808">Transferase</keyword>
<dbReference type="EMBL" id="JACXIZ010000011">
    <property type="protein sequence ID" value="MBD2844605.1"/>
    <property type="molecule type" value="Genomic_DNA"/>
</dbReference>
<keyword evidence="7" id="KW-1185">Reference proteome</keyword>
<keyword evidence="3" id="KW-0418">Kinase</keyword>
<proteinExistence type="predicted"/>
<protein>
    <submittedName>
        <fullName evidence="6">Spo0B domain-containing protein</fullName>
    </submittedName>
</protein>
<keyword evidence="1" id="KW-0597">Phosphoprotein</keyword>
<evidence type="ECO:0000313" key="7">
    <source>
        <dbReference type="Proteomes" id="UP000621560"/>
    </source>
</evidence>
<dbReference type="SUPFAM" id="SSF55890">
    <property type="entry name" value="Sporulation response regulatory protein Spo0B"/>
    <property type="match status" value="1"/>
</dbReference>
<evidence type="ECO:0000259" key="5">
    <source>
        <dbReference type="Pfam" id="PF14689"/>
    </source>
</evidence>
<dbReference type="Gene3D" id="1.10.287.130">
    <property type="match status" value="1"/>
</dbReference>
<evidence type="ECO:0000256" key="2">
    <source>
        <dbReference type="ARBA" id="ARBA00022679"/>
    </source>
</evidence>
<dbReference type="InterPro" id="IPR016120">
    <property type="entry name" value="Sig_transdc_His_kin_SpoOB"/>
</dbReference>
<gene>
    <name evidence="6" type="ORF">IDH44_05340</name>
</gene>
<comment type="caution">
    <text evidence="6">The sequence shown here is derived from an EMBL/GenBank/DDBJ whole genome shotgun (WGS) entry which is preliminary data.</text>
</comment>
<evidence type="ECO:0000256" key="3">
    <source>
        <dbReference type="ARBA" id="ARBA00022777"/>
    </source>
</evidence>
<dbReference type="InterPro" id="IPR039506">
    <property type="entry name" value="SPOB_a"/>
</dbReference>
<evidence type="ECO:0000256" key="4">
    <source>
        <dbReference type="SAM" id="Phobius"/>
    </source>
</evidence>
<accession>A0A927GR63</accession>
<organism evidence="6 7">
    <name type="scientific">Paenibacillus sabuli</name>
    <dbReference type="NCBI Taxonomy" id="2772509"/>
    <lineage>
        <taxon>Bacteria</taxon>
        <taxon>Bacillati</taxon>
        <taxon>Bacillota</taxon>
        <taxon>Bacilli</taxon>
        <taxon>Bacillales</taxon>
        <taxon>Paenibacillaceae</taxon>
        <taxon>Paenibacillus</taxon>
    </lineage>
</organism>
<dbReference type="AlphaFoldDB" id="A0A927GR63"/>
<name>A0A927GR63_9BACL</name>
<feature type="transmembrane region" description="Helical" evidence="4">
    <location>
        <begin position="29"/>
        <end position="46"/>
    </location>
</feature>
<dbReference type="Pfam" id="PF14689">
    <property type="entry name" value="SPOB_a"/>
    <property type="match status" value="1"/>
</dbReference>
<evidence type="ECO:0000313" key="6">
    <source>
        <dbReference type="EMBL" id="MBD2844605.1"/>
    </source>
</evidence>
<keyword evidence="4" id="KW-0472">Membrane</keyword>
<sequence length="241" mass="27454">MRKMQIAAAASVLLPAATMLILHNSNWSAVVFALWMAAAAAIVFVLERRQQAQMLERALQALQQTSIRTLNHHRHDWMNDLQVLYGYIRMNKPDRMMQYVDNIRQRMAVDSKIGRLGEPSLVLFLQSFRTLTQSLRLEVEIEEDIDLTELPLDAAAVSASLIALIQAYRTGVKPGYGEPACLTLAMQRQEKILFVSLQFAGELLAAQQLHRHVQDKLERAPLRLLELDPAMTRVRLQADWQ</sequence>
<evidence type="ECO:0000256" key="1">
    <source>
        <dbReference type="ARBA" id="ARBA00022553"/>
    </source>
</evidence>